<evidence type="ECO:0000256" key="3">
    <source>
        <dbReference type="ARBA" id="ARBA00023015"/>
    </source>
</evidence>
<evidence type="ECO:0000259" key="7">
    <source>
        <dbReference type="Pfam" id="PF13873"/>
    </source>
</evidence>
<dbReference type="GO" id="GO:0005634">
    <property type="term" value="C:nucleus"/>
    <property type="evidence" value="ECO:0007669"/>
    <property type="project" value="TreeGrafter"/>
</dbReference>
<sequence>MAKRSANFTTDEVELLQKLVHKRWNKIECKKSDSLTWKQKQLSWDDLANEFNSINRSLEHRPVNILKKKWDNLKKTLKQKVTSEKSYLKGTGGGPAKNSTIYSQSEIETLDLINIQATGNDAEFDCDLTDDESDNGNNKENENVINKQSTSETIFDSMSSNPGKQNWNDYSPALLKTKISEPLIINIPASSDLSQDHGTINEKSKKYTGTTTNKKWCNLADEKLGIASLNKAKIQLEIQQMKEKHAIEIEILQVELQIKKRKLESIN</sequence>
<comment type="subunit">
    <text evidence="1">Self-associates forming complexes of several hundred monomers.</text>
</comment>
<gene>
    <name evidence="8" type="primary">CI030_7</name>
    <name evidence="8" type="ORF">g.131161</name>
</gene>
<protein>
    <recommendedName>
        <fullName evidence="2">Regulatory protein zeste</fullName>
    </recommendedName>
</protein>
<organism evidence="8">
    <name type="scientific">Schizaphis graminum</name>
    <name type="common">Green bug aphid</name>
    <dbReference type="NCBI Taxonomy" id="13262"/>
    <lineage>
        <taxon>Eukaryota</taxon>
        <taxon>Metazoa</taxon>
        <taxon>Ecdysozoa</taxon>
        <taxon>Arthropoda</taxon>
        <taxon>Hexapoda</taxon>
        <taxon>Insecta</taxon>
        <taxon>Pterygota</taxon>
        <taxon>Neoptera</taxon>
        <taxon>Paraneoptera</taxon>
        <taxon>Hemiptera</taxon>
        <taxon>Sternorrhyncha</taxon>
        <taxon>Aphidomorpha</taxon>
        <taxon>Aphidoidea</taxon>
        <taxon>Aphididae</taxon>
        <taxon>Aphidini</taxon>
        <taxon>Schizaphis</taxon>
    </lineage>
</organism>
<name>A0A2S2NHP0_SCHGA</name>
<dbReference type="Pfam" id="PF13873">
    <property type="entry name" value="Myb_DNA-bind_5"/>
    <property type="match status" value="1"/>
</dbReference>
<dbReference type="InterPro" id="IPR028002">
    <property type="entry name" value="Myb_DNA-bind_5"/>
</dbReference>
<comment type="function">
    <text evidence="5">Involved in transvection phenomena (= synapsis-dependent gene expression), where the synaptic pairing of chromosomes carrying genes with which zeste interacts influences the expression of these genes. Zeste binds to DNA and stimulates transcription from a nearby promoter.</text>
</comment>
<dbReference type="AlphaFoldDB" id="A0A2S2NHP0"/>
<proteinExistence type="predicted"/>
<reference evidence="8" key="1">
    <citation type="submission" date="2018-04" db="EMBL/GenBank/DDBJ databases">
        <title>Transcriptome of Schizaphis graminum biotype I.</title>
        <authorList>
            <person name="Scully E.D."/>
            <person name="Geib S.M."/>
            <person name="Palmer N.A."/>
            <person name="Koch K."/>
            <person name="Bradshaw J."/>
            <person name="Heng-Moss T."/>
            <person name="Sarath G."/>
        </authorList>
    </citation>
    <scope>NUCLEOTIDE SEQUENCE</scope>
</reference>
<feature type="compositionally biased region" description="Acidic residues" evidence="6">
    <location>
        <begin position="124"/>
        <end position="134"/>
    </location>
</feature>
<feature type="region of interest" description="Disordered" evidence="6">
    <location>
        <begin position="124"/>
        <end position="166"/>
    </location>
</feature>
<accession>A0A2S2NHP0</accession>
<dbReference type="PANTHER" id="PTHR23098">
    <property type="entry name" value="AGAP001331-PA-RELATED"/>
    <property type="match status" value="1"/>
</dbReference>
<evidence type="ECO:0000256" key="1">
    <source>
        <dbReference type="ARBA" id="ARBA00011764"/>
    </source>
</evidence>
<dbReference type="EMBL" id="GGMR01004081">
    <property type="protein sequence ID" value="MBY16700.1"/>
    <property type="molecule type" value="Transcribed_RNA"/>
</dbReference>
<dbReference type="PANTHER" id="PTHR23098:SF16">
    <property type="entry name" value="REGULATORY PROTEIN ZESTE"/>
    <property type="match status" value="1"/>
</dbReference>
<feature type="domain" description="Myb/SANT-like DNA-binding" evidence="7">
    <location>
        <begin position="4"/>
        <end position="82"/>
    </location>
</feature>
<keyword evidence="4" id="KW-0804">Transcription</keyword>
<evidence type="ECO:0000256" key="6">
    <source>
        <dbReference type="SAM" id="MobiDB-lite"/>
    </source>
</evidence>
<keyword evidence="3" id="KW-0805">Transcription regulation</keyword>
<feature type="compositionally biased region" description="Polar residues" evidence="6">
    <location>
        <begin position="147"/>
        <end position="166"/>
    </location>
</feature>
<evidence type="ECO:0000256" key="5">
    <source>
        <dbReference type="ARBA" id="ARBA00025466"/>
    </source>
</evidence>
<evidence type="ECO:0000256" key="2">
    <source>
        <dbReference type="ARBA" id="ARBA00016807"/>
    </source>
</evidence>
<evidence type="ECO:0000313" key="8">
    <source>
        <dbReference type="EMBL" id="MBY16700.1"/>
    </source>
</evidence>
<evidence type="ECO:0000256" key="4">
    <source>
        <dbReference type="ARBA" id="ARBA00023163"/>
    </source>
</evidence>